<feature type="region of interest" description="Disordered" evidence="1">
    <location>
        <begin position="427"/>
        <end position="447"/>
    </location>
</feature>
<feature type="domain" description="Polymerase nucleotidyl transferase" evidence="2">
    <location>
        <begin position="1"/>
        <end position="29"/>
    </location>
</feature>
<dbReference type="EMBL" id="KB007885">
    <property type="protein sequence ID" value="ELR22438.1"/>
    <property type="molecule type" value="Genomic_DNA"/>
</dbReference>
<feature type="compositionally biased region" description="Low complexity" evidence="1">
    <location>
        <begin position="554"/>
        <end position="571"/>
    </location>
</feature>
<evidence type="ECO:0000259" key="2">
    <source>
        <dbReference type="Pfam" id="PF01909"/>
    </source>
</evidence>
<evidence type="ECO:0000256" key="1">
    <source>
        <dbReference type="SAM" id="MobiDB-lite"/>
    </source>
</evidence>
<evidence type="ECO:0000313" key="4">
    <source>
        <dbReference type="Proteomes" id="UP000011083"/>
    </source>
</evidence>
<sequence length="740" mass="84871">MYLVGSRAYGLAGPDSDYDVTVVIESAYDLVGLQFLSFYDGNLNLNIFHLAYFRKLIQQNVVWILTVLYLPREFVWKEEVRVPFELRKVDLRRAVTLDADHHLSKAKRLWVVIFTTTIAIITGLMRGDIRRGKKNILHGLRTLHYALQLLRHGAIIDLQEVNHHWPEIDADPSTDWAHYQKRYLPLYQRLKKEVTALTEPKPIPPAAFTEERPLTLAYVERYGLSAPSTELDIFIKRDSKYPELVLLHPDKLCSPYSNPVVRECSSGLLVELTKPTAQANQDKSESEIEKNERESESEEIRRLVCLPYPKVYELGHANAEQICDWSGAKVFRIEITDNARVVSLYHYADEWRICSSESSDCSDRICRVRVKHGSAEEPRREGGDDEEEEEDRYYLNFPSTTHYNPWNFFEEKLTKPRQAFAAFTTATSTATGQGPQHGDKNEDGAQEDLGEGMINKTFGDFFWDIWQERDYRFPEDTSLCYCFMTAVPAIQIFTHLTPPDPASAGQAWLSGVRDMKTLRQLAPEEVRAIAHARGWETISAERLECVTAQTTATIDDTPDAPSASSSSSSPQFPFPWPPVAPSSEPLDRILQRELDPVKCAGFLVVDDRMRRVKVVSPQYSALSRLSWWSGDEAALRLLLLEVVRANDHDSFIRRYPQWEATYRQVRQQFHALLSLLEQVYSPLISRPREEFLAAAQNGKLRKVLFKMARKSVCDVRDYLNDVAPKKLAAWMRLATVTHRP</sequence>
<keyword evidence="4" id="KW-1185">Reference proteome</keyword>
<dbReference type="Pfam" id="PF01909">
    <property type="entry name" value="NTP_transf_2"/>
    <property type="match status" value="1"/>
</dbReference>
<dbReference type="RefSeq" id="XP_004367694.1">
    <property type="nucleotide sequence ID" value="XM_004367637.1"/>
</dbReference>
<feature type="compositionally biased region" description="Basic and acidic residues" evidence="1">
    <location>
        <begin position="282"/>
        <end position="294"/>
    </location>
</feature>
<dbReference type="GeneID" id="14923375"/>
<dbReference type="KEGG" id="acan:ACA1_255480"/>
<name>L8HCF9_ACACF</name>
<protein>
    <submittedName>
        <fullName evidence="3">Nucleotidyltransferase domain containing protein</fullName>
    </submittedName>
</protein>
<dbReference type="VEuPathDB" id="AmoebaDB:ACA1_255480"/>
<dbReference type="SUPFAM" id="SSF81301">
    <property type="entry name" value="Nucleotidyltransferase"/>
    <property type="match status" value="1"/>
</dbReference>
<organism evidence="3 4">
    <name type="scientific">Acanthamoeba castellanii (strain ATCC 30010 / Neff)</name>
    <dbReference type="NCBI Taxonomy" id="1257118"/>
    <lineage>
        <taxon>Eukaryota</taxon>
        <taxon>Amoebozoa</taxon>
        <taxon>Discosea</taxon>
        <taxon>Longamoebia</taxon>
        <taxon>Centramoebida</taxon>
        <taxon>Acanthamoebidae</taxon>
        <taxon>Acanthamoeba</taxon>
    </lineage>
</organism>
<dbReference type="InterPro" id="IPR043519">
    <property type="entry name" value="NT_sf"/>
</dbReference>
<dbReference type="AlphaFoldDB" id="L8HCF9"/>
<feature type="region of interest" description="Disordered" evidence="1">
    <location>
        <begin position="275"/>
        <end position="294"/>
    </location>
</feature>
<gene>
    <name evidence="3" type="ORF">ACA1_255480</name>
</gene>
<dbReference type="CDD" id="cd05403">
    <property type="entry name" value="NT_KNTase_like"/>
    <property type="match status" value="1"/>
</dbReference>
<dbReference type="GO" id="GO:0016779">
    <property type="term" value="F:nucleotidyltransferase activity"/>
    <property type="evidence" value="ECO:0007669"/>
    <property type="project" value="InterPro"/>
</dbReference>
<accession>L8HCF9</accession>
<dbReference type="InterPro" id="IPR002934">
    <property type="entry name" value="Polymerase_NTP_transf_dom"/>
</dbReference>
<evidence type="ECO:0000313" key="3">
    <source>
        <dbReference type="EMBL" id="ELR22438.1"/>
    </source>
</evidence>
<dbReference type="Proteomes" id="UP000011083">
    <property type="component" value="Unassembled WGS sequence"/>
</dbReference>
<reference evidence="3 4" key="1">
    <citation type="journal article" date="2013" name="Genome Biol.">
        <title>Genome of Acanthamoeba castellanii highlights extensive lateral gene transfer and early evolution of tyrosine kinase signaling.</title>
        <authorList>
            <person name="Clarke M."/>
            <person name="Lohan A.J."/>
            <person name="Liu B."/>
            <person name="Lagkouvardos I."/>
            <person name="Roy S."/>
            <person name="Zafar N."/>
            <person name="Bertelli C."/>
            <person name="Schilde C."/>
            <person name="Kianianmomeni A."/>
            <person name="Burglin T.R."/>
            <person name="Frech C."/>
            <person name="Turcotte B."/>
            <person name="Kopec K.O."/>
            <person name="Synnott J.M."/>
            <person name="Choo C."/>
            <person name="Paponov I."/>
            <person name="Finkler A."/>
            <person name="Soon Heng Tan C."/>
            <person name="Hutchins A.P."/>
            <person name="Weinmeier T."/>
            <person name="Rattei T."/>
            <person name="Chu J.S."/>
            <person name="Gimenez G."/>
            <person name="Irimia M."/>
            <person name="Rigden D.J."/>
            <person name="Fitzpatrick D.A."/>
            <person name="Lorenzo-Morales J."/>
            <person name="Bateman A."/>
            <person name="Chiu C.H."/>
            <person name="Tang P."/>
            <person name="Hegemann P."/>
            <person name="Fromm H."/>
            <person name="Raoult D."/>
            <person name="Greub G."/>
            <person name="Miranda-Saavedra D."/>
            <person name="Chen N."/>
            <person name="Nash P."/>
            <person name="Ginger M.L."/>
            <person name="Horn M."/>
            <person name="Schaap P."/>
            <person name="Caler L."/>
            <person name="Loftus B."/>
        </authorList>
    </citation>
    <scope>NUCLEOTIDE SEQUENCE [LARGE SCALE GENOMIC DNA]</scope>
    <source>
        <strain evidence="3 4">Neff</strain>
    </source>
</reference>
<proteinExistence type="predicted"/>
<feature type="region of interest" description="Disordered" evidence="1">
    <location>
        <begin position="554"/>
        <end position="577"/>
    </location>
</feature>
<keyword evidence="3" id="KW-0808">Transferase</keyword>